<evidence type="ECO:0000256" key="6">
    <source>
        <dbReference type="SAM" id="SignalP"/>
    </source>
</evidence>
<evidence type="ECO:0000256" key="4">
    <source>
        <dbReference type="ARBA" id="ARBA00022833"/>
    </source>
</evidence>
<reference evidence="8 9" key="1">
    <citation type="submission" date="2017-11" db="EMBL/GenBank/DDBJ databases">
        <authorList>
            <person name="Han C.G."/>
        </authorList>
    </citation>
    <scope>NUCLEOTIDE SEQUENCE [LARGE SCALE GENOMIC DNA]</scope>
    <source>
        <strain evidence="8 9">ANC 5347</strain>
    </source>
</reference>
<dbReference type="Gene3D" id="3.40.390.10">
    <property type="entry name" value="Collagenase (Catalytic Domain)"/>
    <property type="match status" value="1"/>
</dbReference>
<sequence length="302" mass="36022">MRLLFCLVIVGLILSASMHMQTKAHPQLRYNSLADRLSHPFDTRLRFKVDQVDAGFGLSKEQVIQLSKEAVEIWHQGTHRDDLLLYDENAQLSIHLIYDQRQQEYNALKKVEKQLLADDTQYQRQVKNLEASYQHLESQQQRLIQQRDQINYEFQKLQQRRHQPNLSAYEHEQLEYEFQALQRKSENFKREAEYLQRQQSSFNLNVSLHQHSLENHQQNIIQAQQRFPAREFHKGVFMGHQIHVYQFDAEDDLRLTLAHELGHALGLYHHDDPEALMYPVLGKQNLQHFQLRPADKTLLYHR</sequence>
<dbReference type="GO" id="GO:0031012">
    <property type="term" value="C:extracellular matrix"/>
    <property type="evidence" value="ECO:0007669"/>
    <property type="project" value="InterPro"/>
</dbReference>
<evidence type="ECO:0000313" key="8">
    <source>
        <dbReference type="EMBL" id="PJI31514.1"/>
    </source>
</evidence>
<dbReference type="InterPro" id="IPR001818">
    <property type="entry name" value="Pept_M10_metallopeptidase"/>
</dbReference>
<dbReference type="Pfam" id="PF00413">
    <property type="entry name" value="Peptidase_M10"/>
    <property type="match status" value="1"/>
</dbReference>
<name>A0A2H9UIJ0_9GAMM</name>
<comment type="caution">
    <text evidence="8">The sequence shown here is derived from an EMBL/GenBank/DDBJ whole genome shotgun (WGS) entry which is preliminary data.</text>
</comment>
<dbReference type="InterPro" id="IPR006026">
    <property type="entry name" value="Peptidase_Metallo"/>
</dbReference>
<dbReference type="AlphaFoldDB" id="A0A2H9UIJ0"/>
<keyword evidence="6" id="KW-0732">Signal</keyword>
<evidence type="ECO:0000256" key="2">
    <source>
        <dbReference type="ARBA" id="ARBA00022723"/>
    </source>
</evidence>
<gene>
    <name evidence="8" type="ORF">CU320_13510</name>
</gene>
<keyword evidence="1" id="KW-0645">Protease</keyword>
<dbReference type="EMBL" id="PGOZ01000022">
    <property type="protein sequence ID" value="PJI31514.1"/>
    <property type="molecule type" value="Genomic_DNA"/>
</dbReference>
<dbReference type="Proteomes" id="UP000242351">
    <property type="component" value="Unassembled WGS sequence"/>
</dbReference>
<keyword evidence="3" id="KW-0378">Hydrolase</keyword>
<dbReference type="SUPFAM" id="SSF55486">
    <property type="entry name" value="Metalloproteases ('zincins'), catalytic domain"/>
    <property type="match status" value="2"/>
</dbReference>
<evidence type="ECO:0000256" key="3">
    <source>
        <dbReference type="ARBA" id="ARBA00022801"/>
    </source>
</evidence>
<proteinExistence type="predicted"/>
<feature type="domain" description="Peptidase metallopeptidase" evidence="7">
    <location>
        <begin position="140"/>
        <end position="302"/>
    </location>
</feature>
<accession>A0A2H9UIJ0</accession>
<protein>
    <recommendedName>
        <fullName evidence="7">Peptidase metallopeptidase domain-containing protein</fullName>
    </recommendedName>
</protein>
<feature type="chain" id="PRO_5014110921" description="Peptidase metallopeptidase domain-containing protein" evidence="6">
    <location>
        <begin position="25"/>
        <end position="302"/>
    </location>
</feature>
<organism evidence="8 9">
    <name type="scientific">Acinetobacter pseudolwoffii</name>
    <dbReference type="NCBI Taxonomy" id="2053287"/>
    <lineage>
        <taxon>Bacteria</taxon>
        <taxon>Pseudomonadati</taxon>
        <taxon>Pseudomonadota</taxon>
        <taxon>Gammaproteobacteria</taxon>
        <taxon>Moraxellales</taxon>
        <taxon>Moraxellaceae</taxon>
        <taxon>Acinetobacter</taxon>
    </lineage>
</organism>
<evidence type="ECO:0000256" key="1">
    <source>
        <dbReference type="ARBA" id="ARBA00022670"/>
    </source>
</evidence>
<dbReference type="GO" id="GO:0006508">
    <property type="term" value="P:proteolysis"/>
    <property type="evidence" value="ECO:0007669"/>
    <property type="project" value="UniProtKB-KW"/>
</dbReference>
<dbReference type="SMART" id="SM00235">
    <property type="entry name" value="ZnMc"/>
    <property type="match status" value="1"/>
</dbReference>
<dbReference type="GO" id="GO:0004222">
    <property type="term" value="F:metalloendopeptidase activity"/>
    <property type="evidence" value="ECO:0007669"/>
    <property type="project" value="InterPro"/>
</dbReference>
<keyword evidence="5" id="KW-0175">Coiled coil</keyword>
<evidence type="ECO:0000256" key="5">
    <source>
        <dbReference type="SAM" id="Coils"/>
    </source>
</evidence>
<evidence type="ECO:0000259" key="7">
    <source>
        <dbReference type="SMART" id="SM00235"/>
    </source>
</evidence>
<reference evidence="8 9" key="2">
    <citation type="submission" date="2017-12" db="EMBL/GenBank/DDBJ databases">
        <title>Revising the taxonomy of the Acinetobacter lwoffii group: the description of Acinetobacter pseudolwoffii sp. nov. and emended description of Acinetobacter lwoffii.</title>
        <authorList>
            <person name="Nemec A."/>
        </authorList>
    </citation>
    <scope>NUCLEOTIDE SEQUENCE [LARGE SCALE GENOMIC DNA]</scope>
    <source>
        <strain evidence="8 9">ANC 5347</strain>
    </source>
</reference>
<keyword evidence="2" id="KW-0479">Metal-binding</keyword>
<feature type="coiled-coil region" evidence="5">
    <location>
        <begin position="119"/>
        <end position="198"/>
    </location>
</feature>
<dbReference type="RefSeq" id="WP_100358094.1">
    <property type="nucleotide sequence ID" value="NZ_PGOZ01000022.1"/>
</dbReference>
<feature type="signal peptide" evidence="6">
    <location>
        <begin position="1"/>
        <end position="24"/>
    </location>
</feature>
<dbReference type="InterPro" id="IPR024079">
    <property type="entry name" value="MetalloPept_cat_dom_sf"/>
</dbReference>
<evidence type="ECO:0000313" key="9">
    <source>
        <dbReference type="Proteomes" id="UP000242351"/>
    </source>
</evidence>
<keyword evidence="4" id="KW-0862">Zinc</keyword>
<dbReference type="GO" id="GO:0008270">
    <property type="term" value="F:zinc ion binding"/>
    <property type="evidence" value="ECO:0007669"/>
    <property type="project" value="InterPro"/>
</dbReference>